<reference evidence="2 3" key="1">
    <citation type="journal article" date="2023" name="Plants (Basel)">
        <title>Bridging the Gap: Combining Genomics and Transcriptomics Approaches to Understand Stylosanthes scabra, an Orphan Legume from the Brazilian Caatinga.</title>
        <authorList>
            <person name="Ferreira-Neto J.R.C."/>
            <person name="da Silva M.D."/>
            <person name="Binneck E."/>
            <person name="de Melo N.F."/>
            <person name="da Silva R.H."/>
            <person name="de Melo A.L.T.M."/>
            <person name="Pandolfi V."/>
            <person name="Bustamante F.O."/>
            <person name="Brasileiro-Vidal A.C."/>
            <person name="Benko-Iseppon A.M."/>
        </authorList>
    </citation>
    <scope>NUCLEOTIDE SEQUENCE [LARGE SCALE GENOMIC DNA]</scope>
    <source>
        <tissue evidence="2">Leaves</tissue>
    </source>
</reference>
<dbReference type="Proteomes" id="UP001341840">
    <property type="component" value="Unassembled WGS sequence"/>
</dbReference>
<evidence type="ECO:0000313" key="3">
    <source>
        <dbReference type="Proteomes" id="UP001341840"/>
    </source>
</evidence>
<organism evidence="2 3">
    <name type="scientific">Stylosanthes scabra</name>
    <dbReference type="NCBI Taxonomy" id="79078"/>
    <lineage>
        <taxon>Eukaryota</taxon>
        <taxon>Viridiplantae</taxon>
        <taxon>Streptophyta</taxon>
        <taxon>Embryophyta</taxon>
        <taxon>Tracheophyta</taxon>
        <taxon>Spermatophyta</taxon>
        <taxon>Magnoliopsida</taxon>
        <taxon>eudicotyledons</taxon>
        <taxon>Gunneridae</taxon>
        <taxon>Pentapetalae</taxon>
        <taxon>rosids</taxon>
        <taxon>fabids</taxon>
        <taxon>Fabales</taxon>
        <taxon>Fabaceae</taxon>
        <taxon>Papilionoideae</taxon>
        <taxon>50 kb inversion clade</taxon>
        <taxon>dalbergioids sensu lato</taxon>
        <taxon>Dalbergieae</taxon>
        <taxon>Pterocarpus clade</taxon>
        <taxon>Stylosanthes</taxon>
    </lineage>
</organism>
<feature type="region of interest" description="Disordered" evidence="1">
    <location>
        <begin position="45"/>
        <end position="64"/>
    </location>
</feature>
<accession>A0ABU6SY58</accession>
<sequence>MAASVSESVHASDSTSNEIKMELIRLNDELVKLEYTYSVYVVNPEEDEHEEEKRRAKGKGKQKVGEIEEISEQPQSQQIEKLISDLEDWNLKAQPYINDHVTPFLTANIFHSYKTLKLLHRFLTYNLLSRSQTLTTRILNHQEQEDNDEDEHDIAKTILKKTVHAAKGMVSEIRDALAESSSKKITLAEYMKDESNNVKLPFEYGYLGNIRIRAVLAAIQLSKRLSQFMFSLSDRDEDFLEKVISEIKKLTQKAENSSIASKFVA</sequence>
<evidence type="ECO:0000256" key="1">
    <source>
        <dbReference type="SAM" id="MobiDB-lite"/>
    </source>
</evidence>
<protein>
    <submittedName>
        <fullName evidence="2">Uncharacterized protein</fullName>
    </submittedName>
</protein>
<name>A0ABU6SY58_9FABA</name>
<evidence type="ECO:0000313" key="2">
    <source>
        <dbReference type="EMBL" id="MED6141035.1"/>
    </source>
</evidence>
<gene>
    <name evidence="2" type="ORF">PIB30_099399</name>
</gene>
<comment type="caution">
    <text evidence="2">The sequence shown here is derived from an EMBL/GenBank/DDBJ whole genome shotgun (WGS) entry which is preliminary data.</text>
</comment>
<dbReference type="EMBL" id="JASCZI010063068">
    <property type="protein sequence ID" value="MED6141035.1"/>
    <property type="molecule type" value="Genomic_DNA"/>
</dbReference>
<proteinExistence type="predicted"/>
<feature type="non-terminal residue" evidence="2">
    <location>
        <position position="265"/>
    </location>
</feature>
<keyword evidence="3" id="KW-1185">Reference proteome</keyword>